<dbReference type="SUPFAM" id="SSF90002">
    <property type="entry name" value="Hypothetical protein YjiA, C-terminal domain"/>
    <property type="match status" value="1"/>
</dbReference>
<dbReference type="Proteomes" id="UP000552097">
    <property type="component" value="Unassembled WGS sequence"/>
</dbReference>
<dbReference type="EMBL" id="JACHMO010000001">
    <property type="protein sequence ID" value="MBB5803188.1"/>
    <property type="molecule type" value="Genomic_DNA"/>
</dbReference>
<evidence type="ECO:0000313" key="2">
    <source>
        <dbReference type="Proteomes" id="UP000552097"/>
    </source>
</evidence>
<organism evidence="1 2">
    <name type="scientific">Saccharothrix ecbatanensis</name>
    <dbReference type="NCBI Taxonomy" id="1105145"/>
    <lineage>
        <taxon>Bacteria</taxon>
        <taxon>Bacillati</taxon>
        <taxon>Actinomycetota</taxon>
        <taxon>Actinomycetes</taxon>
        <taxon>Pseudonocardiales</taxon>
        <taxon>Pseudonocardiaceae</taxon>
        <taxon>Saccharothrix</taxon>
    </lineage>
</organism>
<sequence>MSLHLFGLGVAGELLDGHTARQELVFIGVDLDRDEPRRRLDPALLADAELAIGPTA</sequence>
<protein>
    <submittedName>
        <fullName evidence="1">Uncharacterized protein</fullName>
    </submittedName>
</protein>
<gene>
    <name evidence="1" type="ORF">F4560_002956</name>
</gene>
<reference evidence="1 2" key="1">
    <citation type="submission" date="2020-08" db="EMBL/GenBank/DDBJ databases">
        <title>Sequencing the genomes of 1000 actinobacteria strains.</title>
        <authorList>
            <person name="Klenk H.-P."/>
        </authorList>
    </citation>
    <scope>NUCLEOTIDE SEQUENCE [LARGE SCALE GENOMIC DNA]</scope>
    <source>
        <strain evidence="1 2">DSM 45486</strain>
    </source>
</reference>
<accession>A0A7W9M0U8</accession>
<dbReference type="AlphaFoldDB" id="A0A7W9M0U8"/>
<dbReference type="RefSeq" id="WP_184929746.1">
    <property type="nucleotide sequence ID" value="NZ_JACHMO010000001.1"/>
</dbReference>
<keyword evidence="2" id="KW-1185">Reference proteome</keyword>
<proteinExistence type="predicted"/>
<evidence type="ECO:0000313" key="1">
    <source>
        <dbReference type="EMBL" id="MBB5803188.1"/>
    </source>
</evidence>
<name>A0A7W9M0U8_9PSEU</name>
<comment type="caution">
    <text evidence="1">The sequence shown here is derived from an EMBL/GenBank/DDBJ whole genome shotgun (WGS) entry which is preliminary data.</text>
</comment>